<dbReference type="Proteomes" id="UP001354971">
    <property type="component" value="Unassembled WGS sequence"/>
</dbReference>
<keyword evidence="2" id="KW-1185">Reference proteome</keyword>
<organism evidence="1 2">
    <name type="scientific">Hyphobacterium lacteum</name>
    <dbReference type="NCBI Taxonomy" id="3116575"/>
    <lineage>
        <taxon>Bacteria</taxon>
        <taxon>Pseudomonadati</taxon>
        <taxon>Pseudomonadota</taxon>
        <taxon>Alphaproteobacteria</taxon>
        <taxon>Maricaulales</taxon>
        <taxon>Maricaulaceae</taxon>
        <taxon>Hyphobacterium</taxon>
    </lineage>
</organism>
<evidence type="ECO:0000313" key="2">
    <source>
        <dbReference type="Proteomes" id="UP001354971"/>
    </source>
</evidence>
<reference evidence="1 2" key="1">
    <citation type="submission" date="2024-01" db="EMBL/GenBank/DDBJ databases">
        <title>Hyphobacterium bacterium isolated from marine sediment.</title>
        <authorList>
            <person name="Zhao S."/>
        </authorList>
    </citation>
    <scope>NUCLEOTIDE SEQUENCE [LARGE SCALE GENOMIC DNA]</scope>
    <source>
        <strain evidence="2">HN65</strain>
    </source>
</reference>
<dbReference type="EMBL" id="JAZDRP010000003">
    <property type="protein sequence ID" value="MEE2525884.1"/>
    <property type="molecule type" value="Genomic_DNA"/>
</dbReference>
<evidence type="ECO:0000313" key="1">
    <source>
        <dbReference type="EMBL" id="MEE2525884.1"/>
    </source>
</evidence>
<gene>
    <name evidence="1" type="ORF">V0U79_05860</name>
</gene>
<dbReference type="RefSeq" id="WP_330198543.1">
    <property type="nucleotide sequence ID" value="NZ_JAZDRP010000003.1"/>
</dbReference>
<protein>
    <submittedName>
        <fullName evidence="1">Uncharacterized protein</fullName>
    </submittedName>
</protein>
<sequence>MTGQGVEATTIMLTGEPSAIRIMATHRLGDPNIVPSAGAFIPLFSHELQALRGRRFSVEFVFSPDGNEADQKAIQTGVFFPGMGQNGWEESSISPENPIIRRLAIPNMCQLDYVYLGVWPTNTGEAGSVDLTEMRIDLLDQIECNEDDQ</sequence>
<accession>A0ABU7LRD8</accession>
<name>A0ABU7LRD8_9PROT</name>
<proteinExistence type="predicted"/>
<comment type="caution">
    <text evidence="1">The sequence shown here is derived from an EMBL/GenBank/DDBJ whole genome shotgun (WGS) entry which is preliminary data.</text>
</comment>